<organism evidence="2 3">
    <name type="scientific">Purpureocillium lilacinum</name>
    <name type="common">Paecilomyces lilacinus</name>
    <dbReference type="NCBI Taxonomy" id="33203"/>
    <lineage>
        <taxon>Eukaryota</taxon>
        <taxon>Fungi</taxon>
        <taxon>Dikarya</taxon>
        <taxon>Ascomycota</taxon>
        <taxon>Pezizomycotina</taxon>
        <taxon>Sordariomycetes</taxon>
        <taxon>Hypocreomycetidae</taxon>
        <taxon>Hypocreales</taxon>
        <taxon>Ophiocordycipitaceae</taxon>
        <taxon>Purpureocillium</taxon>
    </lineage>
</organism>
<sequence length="64" mass="6796">MRTCWVSVLCVESNSMVFVAAQWWCASAIPIIGPGDAIRAPVVGWLLSPKLVASWPPTTSPAAV</sequence>
<evidence type="ECO:0000256" key="1">
    <source>
        <dbReference type="SAM" id="SignalP"/>
    </source>
</evidence>
<feature type="chain" id="PRO_5008102912" description="Secreted protein" evidence="1">
    <location>
        <begin position="22"/>
        <end position="64"/>
    </location>
</feature>
<feature type="signal peptide" evidence="1">
    <location>
        <begin position="1"/>
        <end position="21"/>
    </location>
</feature>
<reference evidence="2 3" key="1">
    <citation type="submission" date="2016-01" db="EMBL/GenBank/DDBJ databases">
        <title>Biosynthesis of antibiotic leucinostatins and their inhibition on Phytophthora in bio-control Purpureocillium lilacinum.</title>
        <authorList>
            <person name="Wang G."/>
            <person name="Liu Z."/>
            <person name="Lin R."/>
            <person name="Li E."/>
            <person name="Mao Z."/>
            <person name="Ling J."/>
            <person name="Yin W."/>
            <person name="Xie B."/>
        </authorList>
    </citation>
    <scope>NUCLEOTIDE SEQUENCE [LARGE SCALE GENOMIC DNA]</scope>
    <source>
        <strain evidence="2">PLBJ-1</strain>
    </source>
</reference>
<evidence type="ECO:0000313" key="3">
    <source>
        <dbReference type="Proteomes" id="UP000078240"/>
    </source>
</evidence>
<dbReference type="Proteomes" id="UP000078240">
    <property type="component" value="Unassembled WGS sequence"/>
</dbReference>
<comment type="caution">
    <text evidence="2">The sequence shown here is derived from an EMBL/GenBank/DDBJ whole genome shotgun (WGS) entry which is preliminary data.</text>
</comment>
<evidence type="ECO:0008006" key="4">
    <source>
        <dbReference type="Google" id="ProtNLM"/>
    </source>
</evidence>
<proteinExistence type="predicted"/>
<protein>
    <recommendedName>
        <fullName evidence="4">Secreted protein</fullName>
    </recommendedName>
</protein>
<dbReference type="EMBL" id="LSBH01000004">
    <property type="protein sequence ID" value="OAQ80013.1"/>
    <property type="molecule type" value="Genomic_DNA"/>
</dbReference>
<name>A0A179GRR9_PURLI</name>
<dbReference type="AlphaFoldDB" id="A0A179GRR9"/>
<gene>
    <name evidence="2" type="ORF">VFPBJ_05598</name>
</gene>
<accession>A0A179GRR9</accession>
<evidence type="ECO:0000313" key="2">
    <source>
        <dbReference type="EMBL" id="OAQ80013.1"/>
    </source>
</evidence>
<keyword evidence="1" id="KW-0732">Signal</keyword>